<comment type="similarity">
    <text evidence="1">Belongs to the AB hydrolase superfamily. Bacterial non-heme haloperoxidase / perhydrolase family.</text>
</comment>
<evidence type="ECO:0000259" key="2">
    <source>
        <dbReference type="Pfam" id="PF00561"/>
    </source>
</evidence>
<dbReference type="PRINTS" id="PR00111">
    <property type="entry name" value="ABHYDROLASE"/>
</dbReference>
<dbReference type="SUPFAM" id="SSF53474">
    <property type="entry name" value="alpha/beta-Hydrolases"/>
    <property type="match status" value="1"/>
</dbReference>
<dbReference type="PRINTS" id="PR00412">
    <property type="entry name" value="EPOXHYDRLASE"/>
</dbReference>
<proteinExistence type="inferred from homology"/>
<dbReference type="InterPro" id="IPR029058">
    <property type="entry name" value="AB_hydrolase_fold"/>
</dbReference>
<comment type="caution">
    <text evidence="3">The sequence shown here is derived from an EMBL/GenBank/DDBJ whole genome shotgun (WGS) entry which is preliminary data.</text>
</comment>
<accession>A0A2W5E269</accession>
<dbReference type="InterPro" id="IPR000639">
    <property type="entry name" value="Epox_hydrolase-like"/>
</dbReference>
<dbReference type="Pfam" id="PF00561">
    <property type="entry name" value="Abhydrolase_1"/>
    <property type="match status" value="1"/>
</dbReference>
<dbReference type="PANTHER" id="PTHR43433:SF3">
    <property type="entry name" value="NON-HEME CHLOROPEROXIDASE"/>
    <property type="match status" value="1"/>
</dbReference>
<dbReference type="PROSITE" id="PS51318">
    <property type="entry name" value="TAT"/>
    <property type="match status" value="1"/>
</dbReference>
<dbReference type="InterPro" id="IPR000073">
    <property type="entry name" value="AB_hydrolase_1"/>
</dbReference>
<dbReference type="FunFam" id="3.40.50.1820:FF:000205">
    <property type="entry name" value="Non-haem bromoperoxidase BPO-A2"/>
    <property type="match status" value="1"/>
</dbReference>
<keyword evidence="3" id="KW-0378">Hydrolase</keyword>
<name>A0A2W5E269_9BURK</name>
<reference evidence="3 4" key="1">
    <citation type="submission" date="2017-08" db="EMBL/GenBank/DDBJ databases">
        <title>Infants hospitalized years apart are colonized by the same room-sourced microbial strains.</title>
        <authorList>
            <person name="Brooks B."/>
            <person name="Olm M.R."/>
            <person name="Firek B.A."/>
            <person name="Baker R."/>
            <person name="Thomas B.C."/>
            <person name="Morowitz M.J."/>
            <person name="Banfield J.F."/>
        </authorList>
    </citation>
    <scope>NUCLEOTIDE SEQUENCE [LARGE SCALE GENOMIC DNA]</scope>
    <source>
        <strain evidence="3">S2_012_000_R2_81</strain>
    </source>
</reference>
<dbReference type="InterPro" id="IPR006311">
    <property type="entry name" value="TAT_signal"/>
</dbReference>
<dbReference type="EMBL" id="QFOD01000003">
    <property type="protein sequence ID" value="PZP35120.1"/>
    <property type="molecule type" value="Genomic_DNA"/>
</dbReference>
<dbReference type="InterPro" id="IPR050471">
    <property type="entry name" value="AB_hydrolase"/>
</dbReference>
<dbReference type="AlphaFoldDB" id="A0A2W5E269"/>
<evidence type="ECO:0000313" key="4">
    <source>
        <dbReference type="Proteomes" id="UP000249633"/>
    </source>
</evidence>
<evidence type="ECO:0000313" key="3">
    <source>
        <dbReference type="EMBL" id="PZP35120.1"/>
    </source>
</evidence>
<feature type="domain" description="AB hydrolase-1" evidence="2">
    <location>
        <begin position="141"/>
        <end position="379"/>
    </location>
</feature>
<dbReference type="Proteomes" id="UP000249633">
    <property type="component" value="Unassembled WGS sequence"/>
</dbReference>
<organism evidence="3 4">
    <name type="scientific">Roseateles depolymerans</name>
    <dbReference type="NCBI Taxonomy" id="76731"/>
    <lineage>
        <taxon>Bacteria</taxon>
        <taxon>Pseudomonadati</taxon>
        <taxon>Pseudomonadota</taxon>
        <taxon>Betaproteobacteria</taxon>
        <taxon>Burkholderiales</taxon>
        <taxon>Sphaerotilaceae</taxon>
        <taxon>Roseateles</taxon>
    </lineage>
</organism>
<sequence>MAGRRNAKANPRPDTHWGRCAGGLWAYSRPPPKTVVRSGLASQNDIAALPAERPLSRVAVITKESTVSNHQQSALLQLSRRELLLSGAGLAATAALPGSALAAAASKQSPATQGVPPMSYVTTKDGVQIFYKDWGDKSAQPIVFSHGWPLSSDDWDAQMLYFLQKGYRVIAHDRRGHGRSSQVATGHDMDHYADDLAAVTEHLNLKNAIHVGHSTGGGEVAHYIGRHGSKRVAKAVLISAVPPIMLKTAAYPGGLPMDVFDGIRAGVANNRPQFYKDLTIPFYGFNRPNAKVSEGLREHWVYQGMMGSVLAHYEGVKAFSETDFTEDLKKITVPTLVIHGDDDQIVPIGNSALLSSKLIKGAQLKVYPGLSHGLFATHPELINPDMLAFFKA</sequence>
<dbReference type="Gene3D" id="3.40.50.1820">
    <property type="entry name" value="alpha/beta hydrolase"/>
    <property type="match status" value="1"/>
</dbReference>
<protein>
    <submittedName>
        <fullName evidence="3">Alpha/beta hydrolase</fullName>
    </submittedName>
</protein>
<dbReference type="GO" id="GO:0016787">
    <property type="term" value="F:hydrolase activity"/>
    <property type="evidence" value="ECO:0007669"/>
    <property type="project" value="UniProtKB-KW"/>
</dbReference>
<dbReference type="PANTHER" id="PTHR43433">
    <property type="entry name" value="HYDROLASE, ALPHA/BETA FOLD FAMILY PROTEIN"/>
    <property type="match status" value="1"/>
</dbReference>
<gene>
    <name evidence="3" type="ORF">DI603_04370</name>
</gene>
<evidence type="ECO:0000256" key="1">
    <source>
        <dbReference type="ARBA" id="ARBA00038128"/>
    </source>
</evidence>